<dbReference type="SUPFAM" id="SSF47923">
    <property type="entry name" value="Ypt/Rab-GAP domain of gyp1p"/>
    <property type="match status" value="2"/>
</dbReference>
<dbReference type="Gene3D" id="1.10.472.80">
    <property type="entry name" value="Ypt/Rab-GAP domain of gyp1p, domain 3"/>
    <property type="match status" value="1"/>
</dbReference>
<evidence type="ECO:0000313" key="3">
    <source>
        <dbReference type="EMBL" id="KAK2713026.1"/>
    </source>
</evidence>
<dbReference type="Proteomes" id="UP001187531">
    <property type="component" value="Unassembled WGS sequence"/>
</dbReference>
<protein>
    <recommendedName>
        <fullName evidence="2">Rab-GAP TBC domain-containing protein</fullName>
    </recommendedName>
</protein>
<organism evidence="3 4">
    <name type="scientific">Artemia franciscana</name>
    <name type="common">Brine shrimp</name>
    <name type="synonym">Artemia sanfranciscana</name>
    <dbReference type="NCBI Taxonomy" id="6661"/>
    <lineage>
        <taxon>Eukaryota</taxon>
        <taxon>Metazoa</taxon>
        <taxon>Ecdysozoa</taxon>
        <taxon>Arthropoda</taxon>
        <taxon>Crustacea</taxon>
        <taxon>Branchiopoda</taxon>
        <taxon>Anostraca</taxon>
        <taxon>Artemiidae</taxon>
        <taxon>Artemia</taxon>
    </lineage>
</organism>
<dbReference type="PROSITE" id="PS50086">
    <property type="entry name" value="TBC_RABGAP"/>
    <property type="match status" value="1"/>
</dbReference>
<dbReference type="InterPro" id="IPR035969">
    <property type="entry name" value="Rab-GAP_TBC_sf"/>
</dbReference>
<dbReference type="Gene3D" id="1.10.8.270">
    <property type="entry name" value="putative rabgap domain of human tbc1 domain family member 14 like domains"/>
    <property type="match status" value="1"/>
</dbReference>
<keyword evidence="1" id="KW-0343">GTPase activation</keyword>
<feature type="domain" description="Rab-GAP TBC" evidence="2">
    <location>
        <begin position="80"/>
        <end position="282"/>
    </location>
</feature>
<dbReference type="Pfam" id="PF00566">
    <property type="entry name" value="RabGAP-TBC"/>
    <property type="match status" value="1"/>
</dbReference>
<dbReference type="AlphaFoldDB" id="A0AA88HVR3"/>
<reference evidence="3" key="1">
    <citation type="submission" date="2023-07" db="EMBL/GenBank/DDBJ databases">
        <title>Chromosome-level genome assembly of Artemia franciscana.</title>
        <authorList>
            <person name="Jo E."/>
        </authorList>
    </citation>
    <scope>NUCLEOTIDE SEQUENCE</scope>
    <source>
        <tissue evidence="3">Whole body</tissue>
    </source>
</reference>
<dbReference type="InterPro" id="IPR000195">
    <property type="entry name" value="Rab-GAP-TBC_dom"/>
</dbReference>
<accession>A0AA88HVR3</accession>
<dbReference type="PANTHER" id="PTHR22957">
    <property type="entry name" value="TBC1 DOMAIN FAMILY MEMBER GTPASE-ACTIVATING PROTEIN"/>
    <property type="match status" value="1"/>
</dbReference>
<evidence type="ECO:0000313" key="4">
    <source>
        <dbReference type="Proteomes" id="UP001187531"/>
    </source>
</evidence>
<sequence length="383" mass="45690">MCRLFRGLRNIIMKIPNQIRRLARRVKKKDEHLDSIPSDCDSQQLVQPPVSKEEFENYFSNVGTSEENSLALRCEIYKRGLANDCRRQAWEFLLGYDFWNAPSAERDERRKKLGEEYLELKKLWLSLDDQAEKKLSSYDKYKTVIKIDLRRLLDNDDIADTSYNILMTYLMYNYSFGYYQGMSDILIVILKIIEDETAAFWCFSRVMTVWRNNFDLEEFHQIKRLKDLARLLKFTDPKFYKYLKSNNCDDFKFYHQHLMVLFQREFVFEEILRLWDCFFACIPAPGEQMPPRSLPRNFDVLFALAIFNKEKSNIMDKKLKLDENDILQYFNRLAGNMDVDALLKKARNYYRTFLANPVIPCEIKDILNLSVCEDEGSDRFVLL</sequence>
<evidence type="ECO:0000259" key="2">
    <source>
        <dbReference type="PROSITE" id="PS50086"/>
    </source>
</evidence>
<dbReference type="GO" id="GO:0005096">
    <property type="term" value="F:GTPase activator activity"/>
    <property type="evidence" value="ECO:0007669"/>
    <property type="project" value="UniProtKB-KW"/>
</dbReference>
<keyword evidence="4" id="KW-1185">Reference proteome</keyword>
<dbReference type="EMBL" id="JAVRJZ010000015">
    <property type="protein sequence ID" value="KAK2713026.1"/>
    <property type="molecule type" value="Genomic_DNA"/>
</dbReference>
<name>A0AA88HVR3_ARTSF</name>
<gene>
    <name evidence="3" type="ORF">QYM36_011656</name>
</gene>
<comment type="caution">
    <text evidence="3">The sequence shown here is derived from an EMBL/GenBank/DDBJ whole genome shotgun (WGS) entry which is preliminary data.</text>
</comment>
<evidence type="ECO:0000256" key="1">
    <source>
        <dbReference type="ARBA" id="ARBA00022468"/>
    </source>
</evidence>
<dbReference type="PANTHER" id="PTHR22957:SF502">
    <property type="entry name" value="SMALL G PROTEIN SIGNALING MODULATOR 2-RELATED"/>
    <property type="match status" value="1"/>
</dbReference>
<proteinExistence type="predicted"/>
<dbReference type="SMART" id="SM00164">
    <property type="entry name" value="TBC"/>
    <property type="match status" value="1"/>
</dbReference>